<proteinExistence type="predicted"/>
<organism evidence="1 2">
    <name type="scientific">Dermacoccus abyssi</name>
    <dbReference type="NCBI Taxonomy" id="322596"/>
    <lineage>
        <taxon>Bacteria</taxon>
        <taxon>Bacillati</taxon>
        <taxon>Actinomycetota</taxon>
        <taxon>Actinomycetes</taxon>
        <taxon>Micrococcales</taxon>
        <taxon>Dermacoccaceae</taxon>
        <taxon>Dermacoccus</taxon>
    </lineage>
</organism>
<evidence type="ECO:0000313" key="2">
    <source>
        <dbReference type="Proteomes" id="UP000285376"/>
    </source>
</evidence>
<gene>
    <name evidence="1" type="ORF">D1832_09455</name>
</gene>
<dbReference type="Proteomes" id="UP000285376">
    <property type="component" value="Unassembled WGS sequence"/>
</dbReference>
<dbReference type="AlphaFoldDB" id="A0A417Z3Q6"/>
<evidence type="ECO:0000313" key="1">
    <source>
        <dbReference type="EMBL" id="RHW45328.1"/>
    </source>
</evidence>
<accession>A0A417Z3Q6</accession>
<sequence length="360" mass="37854">MTTQPSPTGADRATSAIVLRTDATASIGVGHAMRLLALAQEFIARGRSVHLAGELALDWVERSYRDAGVTLHTRPDDPAALGDLADGLAASFVVIDGYHFGPSWGAHLRRHGLPVTAMVDGRFGADQDADLYVDQNPGATPRKVEAGRHALAGAPYTLFRDDVLALREDVAGRARPGAQERLSVLAVFGGSDPMGAAPLVAPIILRAAAAAGVGMDLTVVTPDDAWAAPLRDDLPVDVTLTTTGPVTDLAARAARSDLVVTASGSSVWELLCLGVPTAVVCVIDNQRLGYDMVIEADLALGVGHLDELHAVDTSREDATRRLASALGDPLAREARAQRGRELLDGDGRRRVADAIEALRR</sequence>
<keyword evidence="1" id="KW-0167">Capsid protein</keyword>
<dbReference type="SUPFAM" id="SSF53756">
    <property type="entry name" value="UDP-Glycosyltransferase/glycogen phosphorylase"/>
    <property type="match status" value="1"/>
</dbReference>
<keyword evidence="1" id="KW-0946">Virion</keyword>
<name>A0A417Z3Q6_9MICO</name>
<dbReference type="RefSeq" id="WP_118913645.1">
    <property type="nucleotide sequence ID" value="NZ_CBCRVH010000005.1"/>
</dbReference>
<dbReference type="Gene3D" id="3.40.50.11190">
    <property type="match status" value="1"/>
</dbReference>
<dbReference type="EMBL" id="QWLM01000010">
    <property type="protein sequence ID" value="RHW45328.1"/>
    <property type="molecule type" value="Genomic_DNA"/>
</dbReference>
<protein>
    <submittedName>
        <fullName evidence="1">Spore coat protein</fullName>
    </submittedName>
</protein>
<comment type="caution">
    <text evidence="1">The sequence shown here is derived from an EMBL/GenBank/DDBJ whole genome shotgun (WGS) entry which is preliminary data.</text>
</comment>
<reference evidence="1 2" key="1">
    <citation type="submission" date="2018-08" db="EMBL/GenBank/DDBJ databases">
        <title>Whole genome sequence analysis of Dermacoccus abyssi bacteria isolated from Deep Mariana trench Micromonospora spp reveals genes involved in the environmental adaptation and production of secondary metabolites.</title>
        <authorList>
            <person name="Abdel-Mageed W.M."/>
            <person name="Lehri B."/>
            <person name="Nouioui I."/>
            <person name="Goodfellow I."/>
            <person name="Jaspars M."/>
            <person name="Karlyshev A."/>
        </authorList>
    </citation>
    <scope>NUCLEOTIDE SEQUENCE [LARGE SCALE GENOMIC DNA]</scope>
    <source>
        <strain evidence="1 2">MT1.1</strain>
    </source>
</reference>
<dbReference type="Gene3D" id="3.40.50.2000">
    <property type="entry name" value="Glycogen Phosphorylase B"/>
    <property type="match status" value="1"/>
</dbReference>